<dbReference type="EMBL" id="JABANE010000056">
    <property type="protein sequence ID" value="NME70142.1"/>
    <property type="molecule type" value="Genomic_DNA"/>
</dbReference>
<protein>
    <submittedName>
        <fullName evidence="1">Uncharacterized protein</fullName>
    </submittedName>
</protein>
<dbReference type="Proteomes" id="UP000576082">
    <property type="component" value="Unassembled WGS sequence"/>
</dbReference>
<organism evidence="1 2">
    <name type="scientific">Flammeovirga aprica JL-4</name>
    <dbReference type="NCBI Taxonomy" id="694437"/>
    <lineage>
        <taxon>Bacteria</taxon>
        <taxon>Pseudomonadati</taxon>
        <taxon>Bacteroidota</taxon>
        <taxon>Cytophagia</taxon>
        <taxon>Cytophagales</taxon>
        <taxon>Flammeovirgaceae</taxon>
        <taxon>Flammeovirga</taxon>
    </lineage>
</organism>
<reference evidence="1 2" key="1">
    <citation type="submission" date="2020-04" db="EMBL/GenBank/DDBJ databases">
        <title>Flammeovirga sp. SR4, a novel species isolated from seawater.</title>
        <authorList>
            <person name="Wang X."/>
        </authorList>
    </citation>
    <scope>NUCLEOTIDE SEQUENCE [LARGE SCALE GENOMIC DNA]</scope>
    <source>
        <strain evidence="1 2">ATCC 23126</strain>
    </source>
</reference>
<comment type="caution">
    <text evidence="1">The sequence shown here is derived from an EMBL/GenBank/DDBJ whole genome shotgun (WGS) entry which is preliminary data.</text>
</comment>
<accession>A0A7X9RWQ7</accession>
<keyword evidence="2" id="KW-1185">Reference proteome</keyword>
<evidence type="ECO:0000313" key="2">
    <source>
        <dbReference type="Proteomes" id="UP000576082"/>
    </source>
</evidence>
<evidence type="ECO:0000313" key="1">
    <source>
        <dbReference type="EMBL" id="NME70142.1"/>
    </source>
</evidence>
<gene>
    <name evidence="1" type="ORF">HHU12_19360</name>
</gene>
<dbReference type="RefSeq" id="WP_169658388.1">
    <property type="nucleotide sequence ID" value="NZ_JABANE010000056.1"/>
</dbReference>
<name>A0A7X9RWQ7_9BACT</name>
<sequence length="683" mass="76040">MKHEEQLRLNTPENSFSATKSTRPYWKKWKGEKLFFILSVFFLLVTLTAKATSSDDGDISIDQGTYRIEGTAPYDIIEISDNMNITGGTVELVNGQVKFSNHPEVNITGDEASITMDRLNVNSTQSAVTFNFTFGNNGVSTVETNQWMTLSHITVNVDGSAYNGGEGTFELFKSNNMTHIGEIYLCGGFPGFNATFSKQNNNWVVTLSKALELPQAFLEIIPTDGQASIATNGTTNISAITDSKVPFIGSPWTTFEDDPNTAFNETIINDEKRAVFAVIEHDANGSSKRSFDMGIAKGGQVYSIRNGAGKEAVPPQHRDATNKKMAPWIDEAFQLVQVNIEKLYDKSTPKYFIHQAGTYLYVDHMEEPFYSPVLMSGQLDANTYVMANWAQQGHLDKNVGANVHQSKSIIYTKYRVVADGVIEITHLAYNFGADVLDFFNVPWGGVRMTTYPEVMLGDKTSDGSVSGEFYAEMPGYTNASSTLDIKNTGGWLLYASGKNNTDDAMALVFGKQFAVNGRNDVVRFGKAANNAAGVPETEWRNYNVTEVIRYQDLNEGQSMFARYYYVFGSVSEVKSLIDQYDLVEKTKVETISSFDQGPLYKWRRGSAGEMPTLSSNAPVHLELRNRPVNINFKPVFLIKYNNNYIPTYDPYKYTDGTPFKQTTQYVGLLGYADTTVYSESDLN</sequence>
<dbReference type="AlphaFoldDB" id="A0A7X9RWQ7"/>
<proteinExistence type="predicted"/>